<dbReference type="EMBL" id="WMJX01000027">
    <property type="protein sequence ID" value="MTG98717.1"/>
    <property type="molecule type" value="Genomic_DNA"/>
</dbReference>
<accession>A0A6I3LLZ1</accession>
<dbReference type="AlphaFoldDB" id="A0A6I3LLZ1"/>
<dbReference type="InterPro" id="IPR049236">
    <property type="entry name" value="DUF6850"/>
</dbReference>
<keyword evidence="3" id="KW-1185">Reference proteome</keyword>
<dbReference type="Proteomes" id="UP000438760">
    <property type="component" value="Unassembled WGS sequence"/>
</dbReference>
<organism evidence="2 3">
    <name type="scientific">Myroides albus</name>
    <dbReference type="NCBI Taxonomy" id="2562892"/>
    <lineage>
        <taxon>Bacteria</taxon>
        <taxon>Pseudomonadati</taxon>
        <taxon>Bacteroidota</taxon>
        <taxon>Flavobacteriia</taxon>
        <taxon>Flavobacteriales</taxon>
        <taxon>Flavobacteriaceae</taxon>
        <taxon>Myroides</taxon>
    </lineage>
</organism>
<name>A0A6I3LLZ1_9FLAO</name>
<dbReference type="OrthoDB" id="127395at2"/>
<evidence type="ECO:0000313" key="3">
    <source>
        <dbReference type="Proteomes" id="UP000438760"/>
    </source>
</evidence>
<dbReference type="Pfam" id="PF21012">
    <property type="entry name" value="DUF6850"/>
    <property type="match status" value="1"/>
</dbReference>
<comment type="caution">
    <text evidence="2">The sequence shown here is derived from an EMBL/GenBank/DDBJ whole genome shotgun (WGS) entry which is preliminary data.</text>
</comment>
<sequence>MKQFAIRIIVCFIFLFTCLAIGQTNKLTSQYFALDDNEFILNTNPGDLPKFVFNSAYLNNYSHVGAQTYLELFYHNQNQDKSYRIDKGKKSSEYGITARWFTPVDSTSNFFSQVVVRKGVQQDIYGFTSRVSSIYGPYQMINLKQGDYKYQNYDLSARYSKRIKNFVLGTNLTYTGDYSFKQTDPRARNISSWFSVELGSVYHLNKSFDFGLSTTYQLHRQTQELDVWKGNIKQQFFVLRGFGMIDHEHKDYVFSRKRIYTQDQFDVNLSSSLWKDRKFNIDLLLLAKSRNMKTEEQIPINLHQLKTSIISLSTVLKYYISSNWLSKINLFYQNKTLKGTENRYSYTRVNQNYSGVYDYVKIGSLQAYSLKQNRLRIQTEITYRSNNSGSYSFLLGYQNQSLNEKYKASNFRSQLDKDTFSAEIKSDYKGNKNHLTWGVIYQLENTTKALAQNDNRFSSLYNEIYYPVFLYDSLDKNMLALFVDYNYRLKGNQQIGIKVQVSKLWADSTKLKTMQVVDINYLSAFTSLYYRF</sequence>
<evidence type="ECO:0000259" key="1">
    <source>
        <dbReference type="Pfam" id="PF21012"/>
    </source>
</evidence>
<dbReference type="SUPFAM" id="SSF56935">
    <property type="entry name" value="Porins"/>
    <property type="match status" value="1"/>
</dbReference>
<gene>
    <name evidence="2" type="ORF">GJV76_11355</name>
</gene>
<protein>
    <recommendedName>
        <fullName evidence="1">DUF6850 domain-containing protein</fullName>
    </recommendedName>
</protein>
<evidence type="ECO:0000313" key="2">
    <source>
        <dbReference type="EMBL" id="MTG98717.1"/>
    </source>
</evidence>
<feature type="domain" description="DUF6850" evidence="1">
    <location>
        <begin position="66"/>
        <end position="502"/>
    </location>
</feature>
<reference evidence="2 3" key="1">
    <citation type="submission" date="2019-11" db="EMBL/GenBank/DDBJ databases">
        <title>Genome of Strain BIT-d1.</title>
        <authorList>
            <person name="Yang Y."/>
        </authorList>
    </citation>
    <scope>NUCLEOTIDE SEQUENCE [LARGE SCALE GENOMIC DNA]</scope>
    <source>
        <strain evidence="2 3">BIT-d1</strain>
    </source>
</reference>
<proteinExistence type="predicted"/>
<dbReference type="RefSeq" id="WP_155092739.1">
    <property type="nucleotide sequence ID" value="NZ_WMJX01000027.1"/>
</dbReference>